<reference evidence="1 2" key="1">
    <citation type="submission" date="2020-06" db="EMBL/GenBank/DDBJ databases">
        <authorList>
            <person name="Li R."/>
            <person name="Bekaert M."/>
        </authorList>
    </citation>
    <scope>NUCLEOTIDE SEQUENCE [LARGE SCALE GENOMIC DNA]</scope>
    <source>
        <strain evidence="2">wild</strain>
    </source>
</reference>
<organism evidence="1 2">
    <name type="scientific">Mytilus coruscus</name>
    <name type="common">Sea mussel</name>
    <dbReference type="NCBI Taxonomy" id="42192"/>
    <lineage>
        <taxon>Eukaryota</taxon>
        <taxon>Metazoa</taxon>
        <taxon>Spiralia</taxon>
        <taxon>Lophotrochozoa</taxon>
        <taxon>Mollusca</taxon>
        <taxon>Bivalvia</taxon>
        <taxon>Autobranchia</taxon>
        <taxon>Pteriomorphia</taxon>
        <taxon>Mytilida</taxon>
        <taxon>Mytiloidea</taxon>
        <taxon>Mytilidae</taxon>
        <taxon>Mytilinae</taxon>
        <taxon>Mytilus</taxon>
    </lineage>
</organism>
<protein>
    <submittedName>
        <fullName evidence="1">Uncharacterized protein</fullName>
    </submittedName>
</protein>
<sequence>MQYLQTRAGTCLSTNDVIKCTDNDILKLYQPGLGALAEEILQTAKKPKLECALALCNSCTNTSVTRNSPLDTDELNTCFSVSLQEAQIESIFLCDGHYLKHTIIIKVVKLNQYMYEQGTSDKILTTGDVICKKCHSILYRYTGQQQHDKKVECVSPREYVSLILKQAVSGTLDIDIPDINKLALTELIKFVCTELMQNKAFCFFQKWYTSFKSLRLFFIKSETKPDQIYT</sequence>
<accession>A0A6J8ECG7</accession>
<evidence type="ECO:0000313" key="1">
    <source>
        <dbReference type="EMBL" id="CAC5418180.1"/>
    </source>
</evidence>
<name>A0A6J8ECG7_MYTCO</name>
<evidence type="ECO:0000313" key="2">
    <source>
        <dbReference type="Proteomes" id="UP000507470"/>
    </source>
</evidence>
<keyword evidence="2" id="KW-1185">Reference proteome</keyword>
<dbReference type="AlphaFoldDB" id="A0A6J8ECG7"/>
<dbReference type="EMBL" id="CACVKT020008881">
    <property type="protein sequence ID" value="CAC5418180.1"/>
    <property type="molecule type" value="Genomic_DNA"/>
</dbReference>
<gene>
    <name evidence="1" type="ORF">MCOR_50633</name>
</gene>
<dbReference type="Proteomes" id="UP000507470">
    <property type="component" value="Unassembled WGS sequence"/>
</dbReference>
<proteinExistence type="predicted"/>